<proteinExistence type="predicted"/>
<dbReference type="Proteomes" id="UP000429607">
    <property type="component" value="Unassembled WGS sequence"/>
</dbReference>
<feature type="non-terminal residue" evidence="1">
    <location>
        <position position="1"/>
    </location>
</feature>
<name>A0A6A3G4A7_9STRA</name>
<comment type="caution">
    <text evidence="1">The sequence shown here is derived from an EMBL/GenBank/DDBJ whole genome shotgun (WGS) entry which is preliminary data.</text>
</comment>
<evidence type="ECO:0008006" key="3">
    <source>
        <dbReference type="Google" id="ProtNLM"/>
    </source>
</evidence>
<dbReference type="AlphaFoldDB" id="A0A6A3G4A7"/>
<dbReference type="EMBL" id="QXFV01012630">
    <property type="protein sequence ID" value="KAE8951517.1"/>
    <property type="molecule type" value="Genomic_DNA"/>
</dbReference>
<sequence>HVFAPDTTVKKHIRGKLLRWAMRLGEFRYEIHHIAGEDNVWADMVSRWARMPATTSLRRVTTRGQQQQDRLLLRPLDDDDFVWPNLDTIAAAQRKFGDKAELSRLEEGDDGVRRTDSRLWIPAEATNCSAACASLHIAAPRATVAGTRCWHTSAASSTCPTFGNAWTGFWRAASCATM</sequence>
<accession>A0A6A3G4A7</accession>
<reference evidence="1 2" key="1">
    <citation type="submission" date="2018-09" db="EMBL/GenBank/DDBJ databases">
        <title>Genomic investigation of the strawberry pathogen Phytophthora fragariae indicates pathogenicity is determined by transcriptional variation in three key races.</title>
        <authorList>
            <person name="Adams T.M."/>
            <person name="Armitage A.D."/>
            <person name="Sobczyk M.K."/>
            <person name="Bates H.J."/>
            <person name="Dunwell J.M."/>
            <person name="Nellist C.F."/>
            <person name="Harrison R.J."/>
        </authorList>
    </citation>
    <scope>NUCLEOTIDE SEQUENCE [LARGE SCALE GENOMIC DNA]</scope>
    <source>
        <strain evidence="1 2">SCRP249</strain>
    </source>
</reference>
<organism evidence="1 2">
    <name type="scientific">Phytophthora rubi</name>
    <dbReference type="NCBI Taxonomy" id="129364"/>
    <lineage>
        <taxon>Eukaryota</taxon>
        <taxon>Sar</taxon>
        <taxon>Stramenopiles</taxon>
        <taxon>Oomycota</taxon>
        <taxon>Peronosporomycetes</taxon>
        <taxon>Peronosporales</taxon>
        <taxon>Peronosporaceae</taxon>
        <taxon>Phytophthora</taxon>
    </lineage>
</organism>
<gene>
    <name evidence="1" type="ORF">PR001_g33687</name>
</gene>
<evidence type="ECO:0000313" key="1">
    <source>
        <dbReference type="EMBL" id="KAE8951517.1"/>
    </source>
</evidence>
<evidence type="ECO:0000313" key="2">
    <source>
        <dbReference type="Proteomes" id="UP000429607"/>
    </source>
</evidence>
<protein>
    <recommendedName>
        <fullName evidence="3">Reverse transcriptase RNase H-like domain-containing protein</fullName>
    </recommendedName>
</protein>